<gene>
    <name evidence="1" type="ORF">CVLEPA_LOCUS16589</name>
</gene>
<evidence type="ECO:0000313" key="2">
    <source>
        <dbReference type="Proteomes" id="UP001642483"/>
    </source>
</evidence>
<evidence type="ECO:0000313" key="1">
    <source>
        <dbReference type="EMBL" id="CAK8685457.1"/>
    </source>
</evidence>
<organism evidence="1 2">
    <name type="scientific">Clavelina lepadiformis</name>
    <name type="common">Light-bulb sea squirt</name>
    <name type="synonym">Ascidia lepadiformis</name>
    <dbReference type="NCBI Taxonomy" id="159417"/>
    <lineage>
        <taxon>Eukaryota</taxon>
        <taxon>Metazoa</taxon>
        <taxon>Chordata</taxon>
        <taxon>Tunicata</taxon>
        <taxon>Ascidiacea</taxon>
        <taxon>Aplousobranchia</taxon>
        <taxon>Clavelinidae</taxon>
        <taxon>Clavelina</taxon>
    </lineage>
</organism>
<dbReference type="Proteomes" id="UP001642483">
    <property type="component" value="Unassembled WGS sequence"/>
</dbReference>
<dbReference type="EMBL" id="CAWYQH010000100">
    <property type="protein sequence ID" value="CAK8685457.1"/>
    <property type="molecule type" value="Genomic_DNA"/>
</dbReference>
<accession>A0ABP0G0V8</accession>
<proteinExistence type="predicted"/>
<reference evidence="1 2" key="1">
    <citation type="submission" date="2024-02" db="EMBL/GenBank/DDBJ databases">
        <authorList>
            <person name="Daric V."/>
            <person name="Darras S."/>
        </authorList>
    </citation>
    <scope>NUCLEOTIDE SEQUENCE [LARGE SCALE GENOMIC DNA]</scope>
</reference>
<comment type="caution">
    <text evidence="1">The sequence shown here is derived from an EMBL/GenBank/DDBJ whole genome shotgun (WGS) entry which is preliminary data.</text>
</comment>
<keyword evidence="2" id="KW-1185">Reference proteome</keyword>
<sequence>MIHSTNSDADLNTKFLDISGRMLTYGNPTLAVQLNYDTNPCGMSNGGVAMTVSTIHNVIKLNIKVCQRS</sequence>
<protein>
    <submittedName>
        <fullName evidence="1">Uncharacterized protein</fullName>
    </submittedName>
</protein>
<name>A0ABP0G0V8_CLALP</name>